<sequence>MSAAQGHYTAVLTIERVSVTEARPVGRSETQTARDVSEVARVVIRAATLESLREKVAAHAALIEDGEP</sequence>
<name>A0A3G2KJL4_9CAUD</name>
<organism evidence="1 2">
    <name type="scientific">Arthrobacter phage Yang</name>
    <dbReference type="NCBI Taxonomy" id="2419970"/>
    <lineage>
        <taxon>Viruses</taxon>
        <taxon>Duplodnaviria</taxon>
        <taxon>Heunggongvirae</taxon>
        <taxon>Uroviricota</taxon>
        <taxon>Caudoviricetes</taxon>
        <taxon>Casidaviridae</taxon>
        <taxon>Yangvirus</taxon>
        <taxon>Yangvirus yang</taxon>
        <taxon>Arthobacter virus Yang</taxon>
    </lineage>
</organism>
<dbReference type="EMBL" id="MH834629">
    <property type="protein sequence ID" value="AYN59139.1"/>
    <property type="molecule type" value="Genomic_DNA"/>
</dbReference>
<dbReference type="Proteomes" id="UP000273593">
    <property type="component" value="Segment"/>
</dbReference>
<accession>A0A3G2KJL4</accession>
<gene>
    <name evidence="1" type="primary">54</name>
    <name evidence="1" type="ORF">PBI_YANG_54</name>
</gene>
<protein>
    <submittedName>
        <fullName evidence="1">Uncharacterized protein</fullName>
    </submittedName>
</protein>
<dbReference type="KEGG" id="vg:55006899"/>
<dbReference type="GeneID" id="55006899"/>
<dbReference type="RefSeq" id="YP_009815672.1">
    <property type="nucleotide sequence ID" value="NC_048097.1"/>
</dbReference>
<reference evidence="2" key="1">
    <citation type="submission" date="2018-09" db="EMBL/GenBank/DDBJ databases">
        <authorList>
            <person name="Rimple P.A."/>
            <person name="Stoner T.H."/>
            <person name="Garlena R.A."/>
            <person name="Russell D.A."/>
            <person name="Pope W.H."/>
            <person name="Jacobs-Sera D."/>
            <person name="Hatfull G.F."/>
        </authorList>
    </citation>
    <scope>NUCLEOTIDE SEQUENCE [LARGE SCALE GENOMIC DNA]</scope>
</reference>
<evidence type="ECO:0000313" key="1">
    <source>
        <dbReference type="EMBL" id="AYN59139.1"/>
    </source>
</evidence>
<evidence type="ECO:0000313" key="2">
    <source>
        <dbReference type="Proteomes" id="UP000273593"/>
    </source>
</evidence>
<keyword evidence="2" id="KW-1185">Reference proteome</keyword>
<proteinExistence type="predicted"/>